<keyword evidence="5" id="KW-0676">Redox-active center</keyword>
<name>Q4UHS5_THEAN</name>
<dbReference type="RefSeq" id="XP_954041.1">
    <property type="nucleotide sequence ID" value="XM_948948.1"/>
</dbReference>
<keyword evidence="1" id="KW-0001">2Fe-2S</keyword>
<dbReference type="OMA" id="YEVVLFM"/>
<dbReference type="Pfam" id="PF00462">
    <property type="entry name" value="Glutaredoxin"/>
    <property type="match status" value="1"/>
</dbReference>
<dbReference type="GO" id="GO:0046872">
    <property type="term" value="F:metal ion binding"/>
    <property type="evidence" value="ECO:0007669"/>
    <property type="project" value="UniProtKB-KW"/>
</dbReference>
<gene>
    <name evidence="7" type="ORF">TA06770</name>
</gene>
<dbReference type="eggNOG" id="KOG0911">
    <property type="taxonomic scope" value="Eukaryota"/>
</dbReference>
<keyword evidence="4" id="KW-0411">Iron-sulfur</keyword>
<dbReference type="STRING" id="5874.Q4UHS5"/>
<sequence>MPNSFSHIYNNFVKYLNLIYRNKGSHSRLGLVNCIIFGPIKFYNHETKERKSKTKPSFNFGSLNIRFQTKLPEYLSNIIAYAESDNKGCCSETESKEYVLTDRAFEKIKFEIETYEVVLFMKGTAKEPACGFSRQALDILKTLKVDTIRTVNVLQDEDVRNGIKAYSKYPYIPQLYVRGKFVGGLEKISKMFSDGSLEKLLRDG</sequence>
<evidence type="ECO:0000256" key="2">
    <source>
        <dbReference type="ARBA" id="ARBA00022723"/>
    </source>
</evidence>
<proteinExistence type="predicted"/>
<evidence type="ECO:0000256" key="3">
    <source>
        <dbReference type="ARBA" id="ARBA00023004"/>
    </source>
</evidence>
<dbReference type="Gene3D" id="3.40.30.10">
    <property type="entry name" value="Glutaredoxin"/>
    <property type="match status" value="1"/>
</dbReference>
<keyword evidence="2" id="KW-0479">Metal-binding</keyword>
<keyword evidence="8" id="KW-1185">Reference proteome</keyword>
<dbReference type="Proteomes" id="UP000001950">
    <property type="component" value="Chromosome 1"/>
</dbReference>
<evidence type="ECO:0000313" key="7">
    <source>
        <dbReference type="EMBL" id="CAI73364.1"/>
    </source>
</evidence>
<dbReference type="InterPro" id="IPR002109">
    <property type="entry name" value="Glutaredoxin"/>
</dbReference>
<dbReference type="KEGG" id="tan:TA06770"/>
<dbReference type="PANTHER" id="PTHR10293">
    <property type="entry name" value="GLUTAREDOXIN FAMILY MEMBER"/>
    <property type="match status" value="1"/>
</dbReference>
<dbReference type="AlphaFoldDB" id="Q4UHS5"/>
<dbReference type="GeneID" id="3864007"/>
<protein>
    <recommendedName>
        <fullName evidence="6">Glutaredoxin domain-containing protein</fullName>
    </recommendedName>
</protein>
<dbReference type="EMBL" id="CR940347">
    <property type="protein sequence ID" value="CAI73364.1"/>
    <property type="molecule type" value="Genomic_DNA"/>
</dbReference>
<evidence type="ECO:0000256" key="5">
    <source>
        <dbReference type="ARBA" id="ARBA00023284"/>
    </source>
</evidence>
<dbReference type="InterPro" id="IPR004480">
    <property type="entry name" value="Monothiol_GRX-rel"/>
</dbReference>
<evidence type="ECO:0000256" key="4">
    <source>
        <dbReference type="ARBA" id="ARBA00023014"/>
    </source>
</evidence>
<dbReference type="CDD" id="cd03028">
    <property type="entry name" value="GRX_PICOT_like"/>
    <property type="match status" value="1"/>
</dbReference>
<keyword evidence="3" id="KW-0408">Iron</keyword>
<dbReference type="InParanoid" id="Q4UHS5"/>
<organism evidence="7 8">
    <name type="scientific">Theileria annulata</name>
    <dbReference type="NCBI Taxonomy" id="5874"/>
    <lineage>
        <taxon>Eukaryota</taxon>
        <taxon>Sar</taxon>
        <taxon>Alveolata</taxon>
        <taxon>Apicomplexa</taxon>
        <taxon>Aconoidasida</taxon>
        <taxon>Piroplasmida</taxon>
        <taxon>Theileriidae</taxon>
        <taxon>Theileria</taxon>
    </lineage>
</organism>
<dbReference type="PANTHER" id="PTHR10293:SF16">
    <property type="entry name" value="GLUTAREDOXIN-RELATED PROTEIN 5, MITOCHONDRIAL"/>
    <property type="match status" value="1"/>
</dbReference>
<feature type="domain" description="Glutaredoxin" evidence="6">
    <location>
        <begin position="117"/>
        <end position="182"/>
    </location>
</feature>
<dbReference type="OrthoDB" id="415696at2759"/>
<evidence type="ECO:0000256" key="1">
    <source>
        <dbReference type="ARBA" id="ARBA00022714"/>
    </source>
</evidence>
<evidence type="ECO:0000259" key="6">
    <source>
        <dbReference type="Pfam" id="PF00462"/>
    </source>
</evidence>
<dbReference type="SUPFAM" id="SSF52833">
    <property type="entry name" value="Thioredoxin-like"/>
    <property type="match status" value="1"/>
</dbReference>
<evidence type="ECO:0000313" key="8">
    <source>
        <dbReference type="Proteomes" id="UP000001950"/>
    </source>
</evidence>
<dbReference type="VEuPathDB" id="PiroplasmaDB:TA06770"/>
<dbReference type="InterPro" id="IPR036249">
    <property type="entry name" value="Thioredoxin-like_sf"/>
</dbReference>
<reference evidence="7 8" key="1">
    <citation type="journal article" date="2005" name="Science">
        <title>Genome of the host-cell transforming parasite Theileria annulata compared with T. parva.</title>
        <authorList>
            <person name="Pain A."/>
            <person name="Renauld H."/>
            <person name="Berriman M."/>
            <person name="Murphy L."/>
            <person name="Yeats C.A."/>
            <person name="Weir W."/>
            <person name="Kerhornou A."/>
            <person name="Aslett M."/>
            <person name="Bishop R."/>
            <person name="Bouchier C."/>
            <person name="Cochet M."/>
            <person name="Coulson R.M.R."/>
            <person name="Cronin A."/>
            <person name="de Villiers E.P."/>
            <person name="Fraser A."/>
            <person name="Fosker N."/>
            <person name="Gardner M."/>
            <person name="Goble A."/>
            <person name="Griffiths-Jones S."/>
            <person name="Harris D.E."/>
            <person name="Katzer F."/>
            <person name="Larke N."/>
            <person name="Lord A."/>
            <person name="Maser P."/>
            <person name="McKellar S."/>
            <person name="Mooney P."/>
            <person name="Morton F."/>
            <person name="Nene V."/>
            <person name="O'Neil S."/>
            <person name="Price C."/>
            <person name="Quail M.A."/>
            <person name="Rabbinowitsch E."/>
            <person name="Rawlings N.D."/>
            <person name="Rutter S."/>
            <person name="Saunders D."/>
            <person name="Seeger K."/>
            <person name="Shah T."/>
            <person name="Squares R."/>
            <person name="Squares S."/>
            <person name="Tivey A."/>
            <person name="Walker A.R."/>
            <person name="Woodward J."/>
            <person name="Dobbelaere D.A.E."/>
            <person name="Langsley G."/>
            <person name="Rajandream M.A."/>
            <person name="McKeever D."/>
            <person name="Shiels B."/>
            <person name="Tait A."/>
            <person name="Barrell B.G."/>
            <person name="Hall N."/>
        </authorList>
    </citation>
    <scope>NUCLEOTIDE SEQUENCE [LARGE SCALE GENOMIC DNA]</scope>
    <source>
        <strain evidence="8">Ankara</strain>
    </source>
</reference>
<accession>Q4UHS5</accession>
<dbReference type="InterPro" id="IPR033658">
    <property type="entry name" value="GRX_PICOT-like"/>
</dbReference>
<dbReference type="GO" id="GO:0051537">
    <property type="term" value="F:2 iron, 2 sulfur cluster binding"/>
    <property type="evidence" value="ECO:0007669"/>
    <property type="project" value="UniProtKB-KW"/>
</dbReference>
<dbReference type="PROSITE" id="PS51354">
    <property type="entry name" value="GLUTAREDOXIN_2"/>
    <property type="match status" value="1"/>
</dbReference>
<dbReference type="GO" id="GO:0005739">
    <property type="term" value="C:mitochondrion"/>
    <property type="evidence" value="ECO:0007669"/>
    <property type="project" value="UniProtKB-ARBA"/>
</dbReference>